<dbReference type="Proteomes" id="UP000565441">
    <property type="component" value="Unassembled WGS sequence"/>
</dbReference>
<accession>A0A8H5HBW9</accession>
<comment type="caution">
    <text evidence="2">The sequence shown here is derived from an EMBL/GenBank/DDBJ whole genome shotgun (WGS) entry which is preliminary data.</text>
</comment>
<reference evidence="2 3" key="1">
    <citation type="journal article" date="2020" name="ISME J.">
        <title>Uncovering the hidden diversity of litter-decomposition mechanisms in mushroom-forming fungi.</title>
        <authorList>
            <person name="Floudas D."/>
            <person name="Bentzer J."/>
            <person name="Ahren D."/>
            <person name="Johansson T."/>
            <person name="Persson P."/>
            <person name="Tunlid A."/>
        </authorList>
    </citation>
    <scope>NUCLEOTIDE SEQUENCE [LARGE SCALE GENOMIC DNA]</scope>
    <source>
        <strain evidence="2 3">CBS 661.87</strain>
    </source>
</reference>
<gene>
    <name evidence="2" type="ORF">D9615_004689</name>
</gene>
<keyword evidence="1" id="KW-1133">Transmembrane helix</keyword>
<organism evidence="2 3">
    <name type="scientific">Tricholomella constricta</name>
    <dbReference type="NCBI Taxonomy" id="117010"/>
    <lineage>
        <taxon>Eukaryota</taxon>
        <taxon>Fungi</taxon>
        <taxon>Dikarya</taxon>
        <taxon>Basidiomycota</taxon>
        <taxon>Agaricomycotina</taxon>
        <taxon>Agaricomycetes</taxon>
        <taxon>Agaricomycetidae</taxon>
        <taxon>Agaricales</taxon>
        <taxon>Tricholomatineae</taxon>
        <taxon>Lyophyllaceae</taxon>
        <taxon>Tricholomella</taxon>
    </lineage>
</organism>
<evidence type="ECO:0000313" key="2">
    <source>
        <dbReference type="EMBL" id="KAF5380502.1"/>
    </source>
</evidence>
<keyword evidence="1" id="KW-0472">Membrane</keyword>
<protein>
    <submittedName>
        <fullName evidence="2">Uncharacterized protein</fullName>
    </submittedName>
</protein>
<keyword evidence="3" id="KW-1185">Reference proteome</keyword>
<dbReference type="EMBL" id="JAACJP010000013">
    <property type="protein sequence ID" value="KAF5380502.1"/>
    <property type="molecule type" value="Genomic_DNA"/>
</dbReference>
<keyword evidence="1" id="KW-0812">Transmembrane</keyword>
<feature type="transmembrane region" description="Helical" evidence="1">
    <location>
        <begin position="110"/>
        <end position="132"/>
    </location>
</feature>
<sequence>MKNKNIWRRKVTNCPNRGIRLSSPLPRRNCLATSLSTLIADVETKIRCLIDSVTTAGKTLPSCHPVLGFALSMSTPFYYKSSKPSVGVFRSFLIVLSRAPIRPIDKTMQFIFVAAFALACAALSTSASPLPITPPLDMEMRAVHLSAREPEAAAPVARQPSPEPICRFGCI</sequence>
<evidence type="ECO:0000313" key="3">
    <source>
        <dbReference type="Proteomes" id="UP000565441"/>
    </source>
</evidence>
<dbReference type="AlphaFoldDB" id="A0A8H5HBW9"/>
<evidence type="ECO:0000256" key="1">
    <source>
        <dbReference type="SAM" id="Phobius"/>
    </source>
</evidence>
<proteinExistence type="predicted"/>
<name>A0A8H5HBW9_9AGAR</name>